<protein>
    <submittedName>
        <fullName evidence="1">Uncharacterized protein</fullName>
    </submittedName>
</protein>
<organism evidence="1">
    <name type="scientific">marine metagenome</name>
    <dbReference type="NCBI Taxonomy" id="408172"/>
    <lineage>
        <taxon>unclassified sequences</taxon>
        <taxon>metagenomes</taxon>
        <taxon>ecological metagenomes</taxon>
    </lineage>
</organism>
<evidence type="ECO:0000313" key="1">
    <source>
        <dbReference type="EMBL" id="SVB33261.1"/>
    </source>
</evidence>
<accession>A0A382D6C1</accession>
<feature type="non-terminal residue" evidence="1">
    <location>
        <position position="1"/>
    </location>
</feature>
<reference evidence="1" key="1">
    <citation type="submission" date="2018-05" db="EMBL/GenBank/DDBJ databases">
        <authorList>
            <person name="Lanie J.A."/>
            <person name="Ng W.-L."/>
            <person name="Kazmierczak K.M."/>
            <person name="Andrzejewski T.M."/>
            <person name="Davidsen T.M."/>
            <person name="Wayne K.J."/>
            <person name="Tettelin H."/>
            <person name="Glass J.I."/>
            <person name="Rusch D."/>
            <person name="Podicherti R."/>
            <person name="Tsui H.-C.T."/>
            <person name="Winkler M.E."/>
        </authorList>
    </citation>
    <scope>NUCLEOTIDE SEQUENCE</scope>
</reference>
<name>A0A382D6C1_9ZZZZ</name>
<sequence length="174" mass="19925">VAYRVLKLLVTPFNKTKAFELGIIDEKGKVLIKSKQIRKLPNPEKARNAYTLLIRFVFNLKRMLSKIGIRGPLGSAAAAAIAFFKEEHGDNPEVEREVYKYLKEQGFEFEISENYGEPLPEGTYKVKHDIYNLDGDVVINIDESVEFNGEVDTIMGYDVFKYNDVYLTTEDLYA</sequence>
<gene>
    <name evidence="1" type="ORF">METZ01_LOCUS186115</name>
</gene>
<proteinExistence type="predicted"/>
<dbReference type="AlphaFoldDB" id="A0A382D6C1"/>
<dbReference type="EMBL" id="UINC01037572">
    <property type="protein sequence ID" value="SVB33261.1"/>
    <property type="molecule type" value="Genomic_DNA"/>
</dbReference>